<dbReference type="OrthoDB" id="10253869at2759"/>
<dbReference type="Gene3D" id="3.40.50.12780">
    <property type="entry name" value="N-terminal domain of ligase-like"/>
    <property type="match status" value="1"/>
</dbReference>
<dbReference type="InterPro" id="IPR042099">
    <property type="entry name" value="ANL_N_sf"/>
</dbReference>
<dbReference type="EMBL" id="PQXH01000058">
    <property type="protein sequence ID" value="TGO14131.1"/>
    <property type="molecule type" value="Genomic_DNA"/>
</dbReference>
<accession>A0A4Z1EY48</accession>
<gene>
    <name evidence="1" type="ORF">BTUL_0058g00570</name>
</gene>
<dbReference type="GO" id="GO:0031957">
    <property type="term" value="F:very long-chain fatty acid-CoA ligase activity"/>
    <property type="evidence" value="ECO:0007669"/>
    <property type="project" value="TreeGrafter"/>
</dbReference>
<dbReference type="GO" id="GO:0006633">
    <property type="term" value="P:fatty acid biosynthetic process"/>
    <property type="evidence" value="ECO:0007669"/>
    <property type="project" value="TreeGrafter"/>
</dbReference>
<dbReference type="PANTHER" id="PTHR24096">
    <property type="entry name" value="LONG-CHAIN-FATTY-ACID--COA LIGASE"/>
    <property type="match status" value="1"/>
</dbReference>
<sequence>MAHQRSAIRPGFGMTKICVGCIHNVVDCPSYDVAQGDEFCTLDNTNPGVNIRVSGSDGTIAENKWNGLLEISGPDVFREYYHDAEATTTAFTLDGWFKTGDIGYCDQCF</sequence>
<protein>
    <submittedName>
        <fullName evidence="1">Uncharacterized protein</fullName>
    </submittedName>
</protein>
<dbReference type="PANTHER" id="PTHR24096:SF267">
    <property type="entry name" value="MALONATE--COA LIGASE ACSF3, MITOCHONDRIAL"/>
    <property type="match status" value="1"/>
</dbReference>
<dbReference type="SUPFAM" id="SSF56801">
    <property type="entry name" value="Acetyl-CoA synthetase-like"/>
    <property type="match status" value="1"/>
</dbReference>
<keyword evidence="2" id="KW-1185">Reference proteome</keyword>
<dbReference type="Proteomes" id="UP000297777">
    <property type="component" value="Unassembled WGS sequence"/>
</dbReference>
<reference evidence="1 2" key="1">
    <citation type="submission" date="2017-12" db="EMBL/GenBank/DDBJ databases">
        <title>Comparative genomics of Botrytis spp.</title>
        <authorList>
            <person name="Valero-Jimenez C.A."/>
            <person name="Tapia P."/>
            <person name="Veloso J."/>
            <person name="Silva-Moreno E."/>
            <person name="Staats M."/>
            <person name="Valdes J.H."/>
            <person name="Van Kan J.A.L."/>
        </authorList>
    </citation>
    <scope>NUCLEOTIDE SEQUENCE [LARGE SCALE GENOMIC DNA]</scope>
    <source>
        <strain evidence="1 2">Bt9001</strain>
    </source>
</reference>
<evidence type="ECO:0000313" key="2">
    <source>
        <dbReference type="Proteomes" id="UP000297777"/>
    </source>
</evidence>
<organism evidence="1 2">
    <name type="scientific">Botrytis tulipae</name>
    <dbReference type="NCBI Taxonomy" id="87230"/>
    <lineage>
        <taxon>Eukaryota</taxon>
        <taxon>Fungi</taxon>
        <taxon>Dikarya</taxon>
        <taxon>Ascomycota</taxon>
        <taxon>Pezizomycotina</taxon>
        <taxon>Leotiomycetes</taxon>
        <taxon>Helotiales</taxon>
        <taxon>Sclerotiniaceae</taxon>
        <taxon>Botrytis</taxon>
    </lineage>
</organism>
<comment type="caution">
    <text evidence="1">The sequence shown here is derived from an EMBL/GenBank/DDBJ whole genome shotgun (WGS) entry which is preliminary data.</text>
</comment>
<name>A0A4Z1EY48_9HELO</name>
<proteinExistence type="predicted"/>
<dbReference type="AlphaFoldDB" id="A0A4Z1EY48"/>
<evidence type="ECO:0000313" key="1">
    <source>
        <dbReference type="EMBL" id="TGO14131.1"/>
    </source>
</evidence>